<proteinExistence type="inferred from homology"/>
<name>A0A2T2XI06_9FIRM</name>
<accession>A0A2T2XI06</accession>
<dbReference type="PRINTS" id="PR00080">
    <property type="entry name" value="SDRFAMILY"/>
</dbReference>
<dbReference type="Gene3D" id="3.40.50.720">
    <property type="entry name" value="NAD(P)-binding Rossmann-like Domain"/>
    <property type="match status" value="1"/>
</dbReference>
<keyword evidence="2" id="KW-0521">NADP</keyword>
<dbReference type="GO" id="GO:0008206">
    <property type="term" value="P:bile acid metabolic process"/>
    <property type="evidence" value="ECO:0007669"/>
    <property type="project" value="UniProtKB-ARBA"/>
</dbReference>
<reference evidence="4 5" key="1">
    <citation type="journal article" date="2014" name="BMC Genomics">
        <title>Comparison of environmental and isolate Sulfobacillus genomes reveals diverse carbon, sulfur, nitrogen, and hydrogen metabolisms.</title>
        <authorList>
            <person name="Justice N.B."/>
            <person name="Norman A."/>
            <person name="Brown C.T."/>
            <person name="Singh A."/>
            <person name="Thomas B.C."/>
            <person name="Banfield J.F."/>
        </authorList>
    </citation>
    <scope>NUCLEOTIDE SEQUENCE [LARGE SCALE GENOMIC DNA]</scope>
    <source>
        <strain evidence="4">AMDSBA4</strain>
    </source>
</reference>
<dbReference type="Pfam" id="PF13561">
    <property type="entry name" value="adh_short_C2"/>
    <property type="match status" value="1"/>
</dbReference>
<dbReference type="GO" id="GO:0008874">
    <property type="term" value="F:gluconate 5-dehydrogenase activity"/>
    <property type="evidence" value="ECO:0007669"/>
    <property type="project" value="UniProtKB-EC"/>
</dbReference>
<dbReference type="InterPro" id="IPR052178">
    <property type="entry name" value="Sec_Metab_Biosynth_SDR"/>
</dbReference>
<dbReference type="NCBIfam" id="NF006070">
    <property type="entry name" value="PRK08213.1"/>
    <property type="match status" value="1"/>
</dbReference>
<dbReference type="InterPro" id="IPR020904">
    <property type="entry name" value="Sc_DH/Rdtase_CS"/>
</dbReference>
<keyword evidence="3 4" id="KW-0560">Oxidoreductase</keyword>
<dbReference type="PROSITE" id="PS00061">
    <property type="entry name" value="ADH_SHORT"/>
    <property type="match status" value="1"/>
</dbReference>
<comment type="caution">
    <text evidence="4">The sequence shown here is derived from an EMBL/GenBank/DDBJ whole genome shotgun (WGS) entry which is preliminary data.</text>
</comment>
<dbReference type="EC" id="1.1.1.69" evidence="4"/>
<organism evidence="4 5">
    <name type="scientific">Sulfobacillus benefaciens</name>
    <dbReference type="NCBI Taxonomy" id="453960"/>
    <lineage>
        <taxon>Bacteria</taxon>
        <taxon>Bacillati</taxon>
        <taxon>Bacillota</taxon>
        <taxon>Clostridia</taxon>
        <taxon>Eubacteriales</taxon>
        <taxon>Clostridiales Family XVII. Incertae Sedis</taxon>
        <taxon>Sulfobacillus</taxon>
    </lineage>
</organism>
<dbReference type="SUPFAM" id="SSF51735">
    <property type="entry name" value="NAD(P)-binding Rossmann-fold domains"/>
    <property type="match status" value="1"/>
</dbReference>
<evidence type="ECO:0000313" key="5">
    <source>
        <dbReference type="Proteomes" id="UP000242972"/>
    </source>
</evidence>
<evidence type="ECO:0000256" key="3">
    <source>
        <dbReference type="ARBA" id="ARBA00023002"/>
    </source>
</evidence>
<protein>
    <submittedName>
        <fullName evidence="4">Gluconate 5-dehydrogenase</fullName>
        <ecNumber evidence="4">1.1.1.69</ecNumber>
    </submittedName>
</protein>
<dbReference type="PRINTS" id="PR00081">
    <property type="entry name" value="GDHRDH"/>
</dbReference>
<dbReference type="Proteomes" id="UP000242972">
    <property type="component" value="Unassembled WGS sequence"/>
</dbReference>
<evidence type="ECO:0000256" key="2">
    <source>
        <dbReference type="ARBA" id="ARBA00022857"/>
    </source>
</evidence>
<dbReference type="EMBL" id="PXYW01000012">
    <property type="protein sequence ID" value="PSR34141.1"/>
    <property type="molecule type" value="Genomic_DNA"/>
</dbReference>
<dbReference type="InterPro" id="IPR036291">
    <property type="entry name" value="NAD(P)-bd_dom_sf"/>
</dbReference>
<evidence type="ECO:0000313" key="4">
    <source>
        <dbReference type="EMBL" id="PSR34141.1"/>
    </source>
</evidence>
<gene>
    <name evidence="4" type="ORF">C7B46_06835</name>
</gene>
<comment type="similarity">
    <text evidence="1">Belongs to the short-chain dehydrogenases/reductases (SDR) family.</text>
</comment>
<dbReference type="FunFam" id="3.40.50.720:FF:000084">
    <property type="entry name" value="Short-chain dehydrogenase reductase"/>
    <property type="match status" value="1"/>
</dbReference>
<evidence type="ECO:0000256" key="1">
    <source>
        <dbReference type="ARBA" id="ARBA00006484"/>
    </source>
</evidence>
<dbReference type="PANTHER" id="PTHR43618:SF8">
    <property type="entry name" value="7ALPHA-HYDROXYSTEROID DEHYDROGENASE"/>
    <property type="match status" value="1"/>
</dbReference>
<sequence length="259" mass="27713">MSIPQLFDLRGKIAVITGGGRGLGKQIAEGFAAAGATVVLGARHVDACETTLEELKIAYGANGDAWTLDVTQPSSVQETVRGILARWGQIDVLVNNSGSSWGASVEDMPLERWEQVWRTNVSGTFLMCQTVGPHMIQRHQGNIINMSSVAALKCMDPRVMDAIGYSVSKDAINTFTKELAVRWGPKGIRVNALAPGFFPSRMTAHLFNDASSRQFLENQTPLRRLGSDYDLVGAALLLASSAGSYVTGQVLAVDGGMSV</sequence>
<dbReference type="InterPro" id="IPR002347">
    <property type="entry name" value="SDR_fam"/>
</dbReference>
<dbReference type="AlphaFoldDB" id="A0A2T2XI06"/>
<dbReference type="PANTHER" id="PTHR43618">
    <property type="entry name" value="7-ALPHA-HYDROXYSTEROID DEHYDROGENASE"/>
    <property type="match status" value="1"/>
</dbReference>